<feature type="transmembrane region" description="Helical" evidence="11">
    <location>
        <begin position="12"/>
        <end position="31"/>
    </location>
</feature>
<keyword evidence="7 13" id="KW-0418">Kinase</keyword>
<evidence type="ECO:0000256" key="5">
    <source>
        <dbReference type="ARBA" id="ARBA00022679"/>
    </source>
</evidence>
<evidence type="ECO:0000256" key="10">
    <source>
        <dbReference type="ARBA" id="ARBA00023136"/>
    </source>
</evidence>
<accession>A0A1M6RKH1</accession>
<evidence type="ECO:0000256" key="1">
    <source>
        <dbReference type="ARBA" id="ARBA00000085"/>
    </source>
</evidence>
<dbReference type="RefSeq" id="WP_073151824.1">
    <property type="nucleotide sequence ID" value="NZ_FRAG01000048.1"/>
</dbReference>
<gene>
    <name evidence="13" type="ORF">SAMN02745912_02997</name>
</gene>
<dbReference type="STRING" id="1121301.SAMN02745912_02997"/>
<keyword evidence="8 11" id="KW-1133">Transmembrane helix</keyword>
<dbReference type="EMBL" id="FRAG01000048">
    <property type="protein sequence ID" value="SHK32991.1"/>
    <property type="molecule type" value="Genomic_DNA"/>
</dbReference>
<dbReference type="InterPro" id="IPR003594">
    <property type="entry name" value="HATPase_dom"/>
</dbReference>
<evidence type="ECO:0000256" key="3">
    <source>
        <dbReference type="ARBA" id="ARBA00012438"/>
    </source>
</evidence>
<dbReference type="Proteomes" id="UP000184465">
    <property type="component" value="Unassembled WGS sequence"/>
</dbReference>
<name>A0A1M6RKH1_PARC5</name>
<dbReference type="PANTHER" id="PTHR45453">
    <property type="entry name" value="PHOSPHATE REGULON SENSOR PROTEIN PHOR"/>
    <property type="match status" value="1"/>
</dbReference>
<dbReference type="GO" id="GO:0016036">
    <property type="term" value="P:cellular response to phosphate starvation"/>
    <property type="evidence" value="ECO:0007669"/>
    <property type="project" value="TreeGrafter"/>
</dbReference>
<dbReference type="InterPro" id="IPR036890">
    <property type="entry name" value="HATPase_C_sf"/>
</dbReference>
<organism evidence="13 14">
    <name type="scientific">Paramaledivibacter caminithermalis (strain DSM 15212 / CIP 107654 / DViRD3)</name>
    <name type="common">Clostridium caminithermale</name>
    <dbReference type="NCBI Taxonomy" id="1121301"/>
    <lineage>
        <taxon>Bacteria</taxon>
        <taxon>Bacillati</taxon>
        <taxon>Bacillota</taxon>
        <taxon>Clostridia</taxon>
        <taxon>Peptostreptococcales</taxon>
        <taxon>Caminicellaceae</taxon>
        <taxon>Paramaledivibacter</taxon>
    </lineage>
</organism>
<dbReference type="GO" id="GO:0004721">
    <property type="term" value="F:phosphoprotein phosphatase activity"/>
    <property type="evidence" value="ECO:0007669"/>
    <property type="project" value="TreeGrafter"/>
</dbReference>
<feature type="transmembrane region" description="Helical" evidence="11">
    <location>
        <begin position="43"/>
        <end position="63"/>
    </location>
</feature>
<keyword evidence="14" id="KW-1185">Reference proteome</keyword>
<evidence type="ECO:0000313" key="13">
    <source>
        <dbReference type="EMBL" id="SHK32991.1"/>
    </source>
</evidence>
<dbReference type="GO" id="GO:0005886">
    <property type="term" value="C:plasma membrane"/>
    <property type="evidence" value="ECO:0007669"/>
    <property type="project" value="UniProtKB-SubCell"/>
</dbReference>
<dbReference type="PANTHER" id="PTHR45453:SF2">
    <property type="entry name" value="HISTIDINE KINASE"/>
    <property type="match status" value="1"/>
</dbReference>
<evidence type="ECO:0000256" key="6">
    <source>
        <dbReference type="ARBA" id="ARBA00022692"/>
    </source>
</evidence>
<keyword evidence="4" id="KW-1003">Cell membrane</keyword>
<dbReference type="EC" id="2.7.13.3" evidence="3"/>
<proteinExistence type="predicted"/>
<sequence length="343" mass="39804">MSIINYLKERWLTYIFIAVSFIFSVIVYKLDKKFTMSKSNAKYVVVGLILLFIIFLIIDYTIYNLRINKFKSYCSNNPLSDEELDEFIYPMDKEYGNIVHNLAKEYEIFKSDISTKSSEELEFITKWVHDIKVPISAMRLILESHDGDHGQEFYRKMDTEIAAIEQCIQKVFYHIKSNTFYNDYKISEIETKKLIGAALKGYSNFFSYKKINISISGDNYKVLTDEKWSTYIISQILSNAVKYTPVNGHISINTTKKENKITIQIRNSGEGILAKDIAQIFKKGYTSSKRNGMKATGYGMYLSKKLSDMLGHELRVESEYGKYAQFNLTFVKNETIYSVAKMS</sequence>
<dbReference type="SMART" id="SM00387">
    <property type="entry name" value="HATPase_c"/>
    <property type="match status" value="1"/>
</dbReference>
<dbReference type="InterPro" id="IPR050351">
    <property type="entry name" value="BphY/WalK/GraS-like"/>
</dbReference>
<dbReference type="Pfam" id="PF02518">
    <property type="entry name" value="HATPase_c"/>
    <property type="match status" value="1"/>
</dbReference>
<evidence type="ECO:0000256" key="9">
    <source>
        <dbReference type="ARBA" id="ARBA00023012"/>
    </source>
</evidence>
<comment type="subcellular location">
    <subcellularLocation>
        <location evidence="2">Cell membrane</location>
        <topology evidence="2">Multi-pass membrane protein</topology>
    </subcellularLocation>
</comment>
<keyword evidence="10 11" id="KW-0472">Membrane</keyword>
<dbReference type="OrthoDB" id="9780487at2"/>
<feature type="domain" description="Histidine kinase" evidence="12">
    <location>
        <begin position="126"/>
        <end position="334"/>
    </location>
</feature>
<dbReference type="InterPro" id="IPR005467">
    <property type="entry name" value="His_kinase_dom"/>
</dbReference>
<comment type="catalytic activity">
    <reaction evidence="1">
        <text>ATP + protein L-histidine = ADP + protein N-phospho-L-histidine.</text>
        <dbReference type="EC" id="2.7.13.3"/>
    </reaction>
</comment>
<dbReference type="GO" id="GO:0000155">
    <property type="term" value="F:phosphorelay sensor kinase activity"/>
    <property type="evidence" value="ECO:0007669"/>
    <property type="project" value="TreeGrafter"/>
</dbReference>
<dbReference type="AlphaFoldDB" id="A0A1M6RKH1"/>
<dbReference type="PROSITE" id="PS50109">
    <property type="entry name" value="HIS_KIN"/>
    <property type="match status" value="1"/>
</dbReference>
<evidence type="ECO:0000259" key="12">
    <source>
        <dbReference type="PROSITE" id="PS50109"/>
    </source>
</evidence>
<keyword evidence="6 11" id="KW-0812">Transmembrane</keyword>
<keyword evidence="9" id="KW-0902">Two-component regulatory system</keyword>
<dbReference type="Gene3D" id="3.30.565.10">
    <property type="entry name" value="Histidine kinase-like ATPase, C-terminal domain"/>
    <property type="match status" value="1"/>
</dbReference>
<evidence type="ECO:0000256" key="4">
    <source>
        <dbReference type="ARBA" id="ARBA00022475"/>
    </source>
</evidence>
<evidence type="ECO:0000256" key="8">
    <source>
        <dbReference type="ARBA" id="ARBA00022989"/>
    </source>
</evidence>
<evidence type="ECO:0000313" key="14">
    <source>
        <dbReference type="Proteomes" id="UP000184465"/>
    </source>
</evidence>
<keyword evidence="5" id="KW-0808">Transferase</keyword>
<protein>
    <recommendedName>
        <fullName evidence="3">histidine kinase</fullName>
        <ecNumber evidence="3">2.7.13.3</ecNumber>
    </recommendedName>
</protein>
<evidence type="ECO:0000256" key="11">
    <source>
        <dbReference type="SAM" id="Phobius"/>
    </source>
</evidence>
<reference evidence="13 14" key="1">
    <citation type="submission" date="2016-11" db="EMBL/GenBank/DDBJ databases">
        <authorList>
            <person name="Jaros S."/>
            <person name="Januszkiewicz K."/>
            <person name="Wedrychowicz H."/>
        </authorList>
    </citation>
    <scope>NUCLEOTIDE SEQUENCE [LARGE SCALE GENOMIC DNA]</scope>
    <source>
        <strain evidence="13 14">DSM 15212</strain>
    </source>
</reference>
<evidence type="ECO:0000256" key="2">
    <source>
        <dbReference type="ARBA" id="ARBA00004651"/>
    </source>
</evidence>
<dbReference type="SUPFAM" id="SSF55874">
    <property type="entry name" value="ATPase domain of HSP90 chaperone/DNA topoisomerase II/histidine kinase"/>
    <property type="match status" value="1"/>
</dbReference>
<evidence type="ECO:0000256" key="7">
    <source>
        <dbReference type="ARBA" id="ARBA00022777"/>
    </source>
</evidence>